<feature type="domain" description="Cas12f1-like TNB" evidence="2">
    <location>
        <begin position="139"/>
        <end position="201"/>
    </location>
</feature>
<dbReference type="RefSeq" id="WP_094529866.1">
    <property type="nucleotide sequence ID" value="NZ_NHPJ01000027.1"/>
</dbReference>
<dbReference type="AlphaFoldDB" id="A0A256IPZ4"/>
<gene>
    <name evidence="3" type="ORF">DJ70_02615</name>
</gene>
<dbReference type="InterPro" id="IPR010095">
    <property type="entry name" value="Cas12f1-like_TNB"/>
</dbReference>
<dbReference type="GO" id="GO:0003677">
    <property type="term" value="F:DNA binding"/>
    <property type="evidence" value="ECO:0007669"/>
    <property type="project" value="UniProtKB-KW"/>
</dbReference>
<dbReference type="Pfam" id="PF07282">
    <property type="entry name" value="Cas12f1-like_TNB"/>
    <property type="match status" value="1"/>
</dbReference>
<evidence type="ECO:0000256" key="1">
    <source>
        <dbReference type="ARBA" id="ARBA00023125"/>
    </source>
</evidence>
<evidence type="ECO:0000313" key="4">
    <source>
        <dbReference type="Proteomes" id="UP000216308"/>
    </source>
</evidence>
<proteinExistence type="predicted"/>
<organism evidence="3 4">
    <name type="scientific">Halorubrum halodurans</name>
    <dbReference type="NCBI Taxonomy" id="1383851"/>
    <lineage>
        <taxon>Archaea</taxon>
        <taxon>Methanobacteriati</taxon>
        <taxon>Methanobacteriota</taxon>
        <taxon>Stenosarchaea group</taxon>
        <taxon>Halobacteria</taxon>
        <taxon>Halobacteriales</taxon>
        <taxon>Haloferacaceae</taxon>
        <taxon>Halorubrum</taxon>
    </lineage>
</organism>
<accession>A0A256IPZ4</accession>
<evidence type="ECO:0000313" key="3">
    <source>
        <dbReference type="EMBL" id="OYR58638.1"/>
    </source>
</evidence>
<sequence>MSSERRSAPSLGVGPYERTYVGIDVGEKTLAAVAPAGTPGEAVEVGAEGRIRGYWNHLRKTTQLLSETPGVPANAEAAVLASEWRRMREHLEEVIDDVLDVVEQHPHPILVREEFNSSPTAAWCHRHSRELGGWLIPTLIEAIDQEAAARGVDVVGVEPDWSSQVCHRCLERGRLERETFRCQNESCGVDYLDRDVNAALVLADRGRYGHRRRFREVNR</sequence>
<evidence type="ECO:0000259" key="2">
    <source>
        <dbReference type="Pfam" id="PF07282"/>
    </source>
</evidence>
<name>A0A256IPZ4_9EURY</name>
<keyword evidence="1" id="KW-0238">DNA-binding</keyword>
<dbReference type="Proteomes" id="UP000216308">
    <property type="component" value="Unassembled WGS sequence"/>
</dbReference>
<reference evidence="3 4" key="1">
    <citation type="journal article" date="2014" name="Front. Microbiol.">
        <title>Population and genomic analysis of the genus Halorubrum.</title>
        <authorList>
            <person name="Fullmer M.S."/>
            <person name="Soucy S.M."/>
            <person name="Swithers K.S."/>
            <person name="Makkay A.M."/>
            <person name="Wheeler R."/>
            <person name="Ventosa A."/>
            <person name="Gogarten J.P."/>
            <person name="Papke R.T."/>
        </authorList>
    </citation>
    <scope>NUCLEOTIDE SEQUENCE [LARGE SCALE GENOMIC DNA]</scope>
    <source>
        <strain evidence="3 4">Cb34</strain>
    </source>
</reference>
<keyword evidence="4" id="KW-1185">Reference proteome</keyword>
<dbReference type="OrthoDB" id="168528at2157"/>
<comment type="caution">
    <text evidence="3">The sequence shown here is derived from an EMBL/GenBank/DDBJ whole genome shotgun (WGS) entry which is preliminary data.</text>
</comment>
<dbReference type="EMBL" id="NHPJ01000027">
    <property type="protein sequence ID" value="OYR58638.1"/>
    <property type="molecule type" value="Genomic_DNA"/>
</dbReference>
<protein>
    <recommendedName>
        <fullName evidence="2">Cas12f1-like TNB domain-containing protein</fullName>
    </recommendedName>
</protein>